<name>A0AAE4K4J2_9BURK</name>
<accession>A0AAE4K4J2</accession>
<dbReference type="Pfam" id="PF15648">
    <property type="entry name" value="Tox-REase-5"/>
    <property type="match status" value="1"/>
</dbReference>
<comment type="caution">
    <text evidence="2">The sequence shown here is derived from an EMBL/GenBank/DDBJ whole genome shotgun (WGS) entry which is preliminary data.</text>
</comment>
<dbReference type="EMBL" id="JAVRAA010000007">
    <property type="protein sequence ID" value="MDT0338167.1"/>
    <property type="molecule type" value="Genomic_DNA"/>
</dbReference>
<evidence type="ECO:0000313" key="2">
    <source>
        <dbReference type="EMBL" id="MDT0338167.1"/>
    </source>
</evidence>
<dbReference type="InterPro" id="IPR028904">
    <property type="entry name" value="Tox-REase-5_dom"/>
</dbReference>
<reference evidence="2" key="1">
    <citation type="submission" date="2023-02" db="EMBL/GenBank/DDBJ databases">
        <title>Description of Herbaspirillum huttiense subsp. nephrolepsisexaltata and Herbaspirillum huttiense subsp. lycopersicon.</title>
        <authorList>
            <person name="Poudel M."/>
            <person name="Sharma A."/>
            <person name="Goss E."/>
            <person name="Tapia J.H."/>
            <person name="Harmon C.M."/>
            <person name="Jones J.B."/>
        </authorList>
    </citation>
    <scope>NUCLEOTIDE SEQUENCE</scope>
    <source>
        <strain evidence="2">NC40101</strain>
    </source>
</reference>
<proteinExistence type="predicted"/>
<gene>
    <name evidence="2" type="ORF">RJN63_15085</name>
</gene>
<dbReference type="AlphaFoldDB" id="A0AAE4K4J2"/>
<protein>
    <submittedName>
        <fullName evidence="2">Tox-REase-5 domain-containing protein</fullName>
    </submittedName>
</protein>
<organism evidence="2">
    <name type="scientific">Herbaspirillum huttiense subsp. nephrolepidis</name>
    <dbReference type="NCBI Taxonomy" id="3075126"/>
    <lineage>
        <taxon>Bacteria</taxon>
        <taxon>Pseudomonadati</taxon>
        <taxon>Pseudomonadota</taxon>
        <taxon>Betaproteobacteria</taxon>
        <taxon>Burkholderiales</taxon>
        <taxon>Oxalobacteraceae</taxon>
        <taxon>Herbaspirillum</taxon>
    </lineage>
</organism>
<dbReference type="RefSeq" id="WP_310837756.1">
    <property type="nucleotide sequence ID" value="NZ_JAVLSM010000008.1"/>
</dbReference>
<evidence type="ECO:0000259" key="1">
    <source>
        <dbReference type="Pfam" id="PF15648"/>
    </source>
</evidence>
<feature type="domain" description="Tox-REase-5" evidence="1">
    <location>
        <begin position="89"/>
        <end position="181"/>
    </location>
</feature>
<sequence>MAAIAVQVGRAAAQRAVPVIKRWLPRAAGGTGGVVVGEQIEDRRSEADKAKDAPLAKAEVDAAAREKCRDCPPLAGHEIEKHFRERKSWMDYQVRITGMRSGPLFLAEWKYDKREFDGFKPAECLLMEAKAGYDQFFSGPGEFEYDFKKRIIHDMVGQARLQNIAAQPRPPVKLHWYFMEPWTYAYLKPLFLRVSPTIRVIFQP</sequence>